<dbReference type="Proteomes" id="UP000322234">
    <property type="component" value="Unassembled WGS sequence"/>
</dbReference>
<organism evidence="1 2">
    <name type="scientific">Bos mutus</name>
    <name type="common">wild yak</name>
    <dbReference type="NCBI Taxonomy" id="72004"/>
    <lineage>
        <taxon>Eukaryota</taxon>
        <taxon>Metazoa</taxon>
        <taxon>Chordata</taxon>
        <taxon>Craniata</taxon>
        <taxon>Vertebrata</taxon>
        <taxon>Euteleostomi</taxon>
        <taxon>Mammalia</taxon>
        <taxon>Eutheria</taxon>
        <taxon>Laurasiatheria</taxon>
        <taxon>Artiodactyla</taxon>
        <taxon>Ruminantia</taxon>
        <taxon>Pecora</taxon>
        <taxon>Bovidae</taxon>
        <taxon>Bovinae</taxon>
        <taxon>Bos</taxon>
    </lineage>
</organism>
<dbReference type="AlphaFoldDB" id="A0A6B0S9A9"/>
<proteinExistence type="predicted"/>
<evidence type="ECO:0000313" key="2">
    <source>
        <dbReference type="Proteomes" id="UP000322234"/>
    </source>
</evidence>
<reference evidence="1" key="1">
    <citation type="submission" date="2019-10" db="EMBL/GenBank/DDBJ databases">
        <title>The sequence and de novo assembly of the wild yak genome.</title>
        <authorList>
            <person name="Liu Y."/>
        </authorList>
    </citation>
    <scope>NUCLEOTIDE SEQUENCE [LARGE SCALE GENOMIC DNA]</scope>
    <source>
        <strain evidence="1">WY2019</strain>
    </source>
</reference>
<protein>
    <submittedName>
        <fullName evidence="1">Uncharacterized protein</fullName>
    </submittedName>
</protein>
<gene>
    <name evidence="1" type="ORF">E5288_WYG015376</name>
</gene>
<evidence type="ECO:0000313" key="1">
    <source>
        <dbReference type="EMBL" id="MXQ99459.1"/>
    </source>
</evidence>
<keyword evidence="2" id="KW-1185">Reference proteome</keyword>
<sequence length="122" mass="13823">MLTLHQLWSQGHQVILSYKDEASVSQHAELWPGIPYWWGNQVKPRDLVHHLELMKSCSHPGECCLQTRTPGHMHVLVHGAGFGFKWRNGTGCIRGRYSVQHMGTRAWTSLGTLPCPPQGVRM</sequence>
<accession>A0A6B0S9A9</accession>
<name>A0A6B0S9A9_9CETA</name>
<comment type="caution">
    <text evidence="1">The sequence shown here is derived from an EMBL/GenBank/DDBJ whole genome shotgun (WGS) entry which is preliminary data.</text>
</comment>
<dbReference type="EMBL" id="VBQZ03000464">
    <property type="protein sequence ID" value="MXQ99459.1"/>
    <property type="molecule type" value="Genomic_DNA"/>
</dbReference>